<feature type="binding site" evidence="2">
    <location>
        <begin position="11"/>
        <end position="18"/>
    </location>
    <ligand>
        <name>substrate</name>
    </ligand>
</feature>
<evidence type="ECO:0000313" key="3">
    <source>
        <dbReference type="EMBL" id="PLX18328.1"/>
    </source>
</evidence>
<accession>A0A2N5ZI10</accession>
<proteinExistence type="predicted"/>
<evidence type="ECO:0000313" key="4">
    <source>
        <dbReference type="Proteomes" id="UP000234857"/>
    </source>
</evidence>
<evidence type="ECO:0008006" key="5">
    <source>
        <dbReference type="Google" id="ProtNLM"/>
    </source>
</evidence>
<gene>
    <name evidence="3" type="ORF">C0601_04740</name>
</gene>
<dbReference type="SMART" id="SM00855">
    <property type="entry name" value="PGAM"/>
    <property type="match status" value="1"/>
</dbReference>
<name>A0A2N5ZI10_MUIH1</name>
<dbReference type="SUPFAM" id="SSF53254">
    <property type="entry name" value="Phosphoglycerate mutase-like"/>
    <property type="match status" value="1"/>
</dbReference>
<dbReference type="EMBL" id="PKTG01000064">
    <property type="protein sequence ID" value="PLX18328.1"/>
    <property type="molecule type" value="Genomic_DNA"/>
</dbReference>
<evidence type="ECO:0000256" key="1">
    <source>
        <dbReference type="PIRSR" id="PIRSR613078-1"/>
    </source>
</evidence>
<dbReference type="AlphaFoldDB" id="A0A2N5ZI10"/>
<feature type="binding site" evidence="2">
    <location>
        <position position="98"/>
    </location>
    <ligand>
        <name>substrate</name>
    </ligand>
</feature>
<sequence length="207" mass="23690">MGCKKNIVLIRHANSIGNKNGIIQGHLDYSLSDRGKEEAISLGEYFKKNNIIFDKVYSSDLARAFETAILSSGFNKKNIILSKDLREIYLGSWQGKKKSEIFTNEIRMTWEKSPSKVNIKDAETLKDAGKRMMRFLKTISGENIAVFSHGGIIAIFLSIIKGTDIDDCWKFRHENTAYSFLEKEDQNIKITKYNIHSHLKTADDSWF</sequence>
<dbReference type="InterPro" id="IPR013078">
    <property type="entry name" value="His_Pase_superF_clade-1"/>
</dbReference>
<dbReference type="PANTHER" id="PTHR48100">
    <property type="entry name" value="BROAD-SPECIFICITY PHOSPHATASE YOR283W-RELATED"/>
    <property type="match status" value="1"/>
</dbReference>
<feature type="active site" description="Proton donor/acceptor" evidence="1">
    <location>
        <position position="87"/>
    </location>
</feature>
<dbReference type="CDD" id="cd07067">
    <property type="entry name" value="HP_PGM_like"/>
    <property type="match status" value="1"/>
</dbReference>
<dbReference type="Pfam" id="PF00300">
    <property type="entry name" value="His_Phos_1"/>
    <property type="match status" value="1"/>
</dbReference>
<reference evidence="3 4" key="1">
    <citation type="submission" date="2017-11" db="EMBL/GenBank/DDBJ databases">
        <title>Genome-resolved metagenomics identifies genetic mobility, metabolic interactions, and unexpected diversity in perchlorate-reducing communities.</title>
        <authorList>
            <person name="Barnum T.P."/>
            <person name="Figueroa I.A."/>
            <person name="Carlstrom C.I."/>
            <person name="Lucas L.N."/>
            <person name="Engelbrektson A.L."/>
            <person name="Coates J.D."/>
        </authorList>
    </citation>
    <scope>NUCLEOTIDE SEQUENCE [LARGE SCALE GENOMIC DNA]</scope>
    <source>
        <strain evidence="3">BM706</strain>
    </source>
</reference>
<dbReference type="InterPro" id="IPR029033">
    <property type="entry name" value="His_PPase_superfam"/>
</dbReference>
<dbReference type="GO" id="GO:0016791">
    <property type="term" value="F:phosphatase activity"/>
    <property type="evidence" value="ECO:0007669"/>
    <property type="project" value="TreeGrafter"/>
</dbReference>
<dbReference type="PANTHER" id="PTHR48100:SF1">
    <property type="entry name" value="HISTIDINE PHOSPHATASE FAMILY PROTEIN-RELATED"/>
    <property type="match status" value="1"/>
</dbReference>
<comment type="caution">
    <text evidence="3">The sequence shown here is derived from an EMBL/GenBank/DDBJ whole genome shotgun (WGS) entry which is preliminary data.</text>
</comment>
<evidence type="ECO:0000256" key="2">
    <source>
        <dbReference type="PIRSR" id="PIRSR613078-2"/>
    </source>
</evidence>
<organism evidence="3 4">
    <name type="scientific">Muiribacterium halophilum</name>
    <dbReference type="NCBI Taxonomy" id="2053465"/>
    <lineage>
        <taxon>Bacteria</taxon>
        <taxon>Candidatus Muiribacteriota</taxon>
        <taxon>Candidatus Muiribacteriia</taxon>
        <taxon>Candidatus Muiribacteriales</taxon>
        <taxon>Candidatus Muiribacteriaceae</taxon>
        <taxon>Candidatus Muiribacterium</taxon>
    </lineage>
</organism>
<feature type="active site" description="Tele-phosphohistidine intermediate" evidence="1">
    <location>
        <position position="12"/>
    </location>
</feature>
<dbReference type="GO" id="GO:0005737">
    <property type="term" value="C:cytoplasm"/>
    <property type="evidence" value="ECO:0007669"/>
    <property type="project" value="TreeGrafter"/>
</dbReference>
<dbReference type="Proteomes" id="UP000234857">
    <property type="component" value="Unassembled WGS sequence"/>
</dbReference>
<protein>
    <recommendedName>
        <fullName evidence="5">Histidine phosphatase family protein</fullName>
    </recommendedName>
</protein>
<dbReference type="InterPro" id="IPR050275">
    <property type="entry name" value="PGM_Phosphatase"/>
</dbReference>
<feature type="binding site" evidence="2">
    <location>
        <position position="63"/>
    </location>
    <ligand>
        <name>substrate</name>
    </ligand>
</feature>
<dbReference type="Gene3D" id="3.40.50.1240">
    <property type="entry name" value="Phosphoglycerate mutase-like"/>
    <property type="match status" value="1"/>
</dbReference>